<organism evidence="1 2">
    <name type="scientific">Mycobacterium sherrisii</name>
    <dbReference type="NCBI Taxonomy" id="243061"/>
    <lineage>
        <taxon>Bacteria</taxon>
        <taxon>Bacillati</taxon>
        <taxon>Actinomycetota</taxon>
        <taxon>Actinomycetes</taxon>
        <taxon>Mycobacteriales</taxon>
        <taxon>Mycobacteriaceae</taxon>
        <taxon>Mycobacterium</taxon>
        <taxon>Mycobacterium simiae complex</taxon>
    </lineage>
</organism>
<reference evidence="2" key="1">
    <citation type="submission" date="2016-09" db="EMBL/GenBank/DDBJ databases">
        <authorList>
            <person name="Greninger A.L."/>
            <person name="Jerome K.R."/>
            <person name="Mcnair B."/>
            <person name="Wallis C."/>
            <person name="Fang F."/>
        </authorList>
    </citation>
    <scope>NUCLEOTIDE SEQUENCE [LARGE SCALE GENOMIC DNA]</scope>
    <source>
        <strain evidence="2">BC1_M4</strain>
    </source>
</reference>
<dbReference type="Gene3D" id="1.10.620.20">
    <property type="entry name" value="Ribonucleotide Reductase, subunit A"/>
    <property type="match status" value="1"/>
</dbReference>
<comment type="caution">
    <text evidence="1">The sequence shown here is derived from an EMBL/GenBank/DDBJ whole genome shotgun (WGS) entry which is preliminary data.</text>
</comment>
<dbReference type="InterPro" id="IPR025859">
    <property type="entry name" value="AurF/CmlI"/>
</dbReference>
<evidence type="ECO:0000313" key="2">
    <source>
        <dbReference type="Proteomes" id="UP000094224"/>
    </source>
</evidence>
<dbReference type="InterPro" id="IPR009078">
    <property type="entry name" value="Ferritin-like_SF"/>
</dbReference>
<sequence length="366" mass="41700">MTTREKYTEVPTPYSWQVSSAGDARFTWEYDDGRARLLSLYQKGKDKQWDAQSRIDWAQDVDPQNPVGLPDEFHPLFGSPVWEAADESRRAEMRQHAQAWNFSQFLHGEQGAMVCAAKIVEVVPDLDAKFYAATQTMDEARHVEAFSRFLQEKVGLVYPINKHLTALLEDTLRDSRWDMPYLGMQVLIEGLALAAFGVQRDLAAPDSLAKQVLAYVMQDEARHVAFGRISLKDYYGELSEAERGEREEFVVDACYLMRDRFRGEEVFETLGLPVKECAEWVDHSPVMIQFRSHLFSRIVPIVKDIGLWGERVQKAFRDMGVHDMAGFDIEALMKADEDQAEALDKAHAEMADRVREVDQVIAVGGS</sequence>
<keyword evidence="2" id="KW-1185">Reference proteome</keyword>
<dbReference type="GO" id="GO:0016491">
    <property type="term" value="F:oxidoreductase activity"/>
    <property type="evidence" value="ECO:0007669"/>
    <property type="project" value="InterPro"/>
</dbReference>
<dbReference type="InterPro" id="IPR012348">
    <property type="entry name" value="RNR-like"/>
</dbReference>
<dbReference type="EMBL" id="MIHC01000029">
    <property type="protein sequence ID" value="ODR04664.1"/>
    <property type="molecule type" value="Genomic_DNA"/>
</dbReference>
<dbReference type="CDD" id="cd00657">
    <property type="entry name" value="Ferritin_like"/>
    <property type="match status" value="1"/>
</dbReference>
<proteinExistence type="predicted"/>
<dbReference type="AlphaFoldDB" id="A0A1E3SR91"/>
<evidence type="ECO:0000313" key="1">
    <source>
        <dbReference type="EMBL" id="ODR04664.1"/>
    </source>
</evidence>
<dbReference type="SUPFAM" id="SSF47240">
    <property type="entry name" value="Ferritin-like"/>
    <property type="match status" value="1"/>
</dbReference>
<dbReference type="RefSeq" id="WP_069401408.1">
    <property type="nucleotide sequence ID" value="NZ_JAYWKZ010000021.1"/>
</dbReference>
<dbReference type="Pfam" id="PF11583">
    <property type="entry name" value="AurF"/>
    <property type="match status" value="1"/>
</dbReference>
<protein>
    <submittedName>
        <fullName evidence="1">Aminobenzoate oxygenase</fullName>
    </submittedName>
</protein>
<dbReference type="Proteomes" id="UP000094224">
    <property type="component" value="Unassembled WGS sequence"/>
</dbReference>
<gene>
    <name evidence="1" type="ORF">BHQ21_16750</name>
</gene>
<accession>A0A1E3SR91</accession>
<name>A0A1E3SR91_9MYCO</name>
<dbReference type="STRING" id="243061.AWC25_12020"/>